<dbReference type="Proteomes" id="UP000299102">
    <property type="component" value="Unassembled WGS sequence"/>
</dbReference>
<feature type="region of interest" description="Disordered" evidence="1">
    <location>
        <begin position="1"/>
        <end position="21"/>
    </location>
</feature>
<comment type="caution">
    <text evidence="3">The sequence shown here is derived from an EMBL/GenBank/DDBJ whole genome shotgun (WGS) entry which is preliminary data.</text>
</comment>
<keyword evidence="4" id="KW-1185">Reference proteome</keyword>
<evidence type="ECO:0000313" key="4">
    <source>
        <dbReference type="Proteomes" id="UP000299102"/>
    </source>
</evidence>
<evidence type="ECO:0000256" key="1">
    <source>
        <dbReference type="SAM" id="MobiDB-lite"/>
    </source>
</evidence>
<evidence type="ECO:0000259" key="2">
    <source>
        <dbReference type="Pfam" id="PF13843"/>
    </source>
</evidence>
<gene>
    <name evidence="3" type="ORF">EVAR_81149_1</name>
</gene>
<accession>A0A4C1ULP3</accession>
<dbReference type="OrthoDB" id="10057959at2759"/>
<dbReference type="InterPro" id="IPR029526">
    <property type="entry name" value="PGBD"/>
</dbReference>
<protein>
    <recommendedName>
        <fullName evidence="2">PiggyBac transposable element-derived protein domain-containing protein</fullName>
    </recommendedName>
</protein>
<proteinExistence type="predicted"/>
<dbReference type="PANTHER" id="PTHR46599:SF3">
    <property type="entry name" value="PIGGYBAC TRANSPOSABLE ELEMENT-DERIVED PROTEIN 4"/>
    <property type="match status" value="1"/>
</dbReference>
<dbReference type="AlphaFoldDB" id="A0A4C1ULP3"/>
<organism evidence="3 4">
    <name type="scientific">Eumeta variegata</name>
    <name type="common">Bagworm moth</name>
    <name type="synonym">Eumeta japonica</name>
    <dbReference type="NCBI Taxonomy" id="151549"/>
    <lineage>
        <taxon>Eukaryota</taxon>
        <taxon>Metazoa</taxon>
        <taxon>Ecdysozoa</taxon>
        <taxon>Arthropoda</taxon>
        <taxon>Hexapoda</taxon>
        <taxon>Insecta</taxon>
        <taxon>Pterygota</taxon>
        <taxon>Neoptera</taxon>
        <taxon>Endopterygota</taxon>
        <taxon>Lepidoptera</taxon>
        <taxon>Glossata</taxon>
        <taxon>Ditrysia</taxon>
        <taxon>Tineoidea</taxon>
        <taxon>Psychidae</taxon>
        <taxon>Oiketicinae</taxon>
        <taxon>Eumeta</taxon>
    </lineage>
</organism>
<dbReference type="STRING" id="151549.A0A4C1ULP3"/>
<reference evidence="3 4" key="1">
    <citation type="journal article" date="2019" name="Commun. Biol.">
        <title>The bagworm genome reveals a unique fibroin gene that provides high tensile strength.</title>
        <authorList>
            <person name="Kono N."/>
            <person name="Nakamura H."/>
            <person name="Ohtoshi R."/>
            <person name="Tomita M."/>
            <person name="Numata K."/>
            <person name="Arakawa K."/>
        </authorList>
    </citation>
    <scope>NUCLEOTIDE SEQUENCE [LARGE SCALE GENOMIC DNA]</scope>
</reference>
<dbReference type="EMBL" id="BGZK01000185">
    <property type="protein sequence ID" value="GBP26784.1"/>
    <property type="molecule type" value="Genomic_DNA"/>
</dbReference>
<evidence type="ECO:0000313" key="3">
    <source>
        <dbReference type="EMBL" id="GBP26784.1"/>
    </source>
</evidence>
<sequence length="265" mass="29890">MSENARKHQLQSMSSSKSKILRADSPSFEEEFYTLMLASDQSDSEGDIDEFLVSDRELYFINNCQQIYELSECVTVDEMLVKFRGRSHLISYMPKKPGTDGVGLATQDQKLLVPTQCVLRLTQPIEGSNRNVTADNWFSSIELIDELAKRELTYPKIADRGDFLKSLARSLVLPQMQRRVVCSQLPRELRLVIKRVLGDDMIEEDVQSPVTSQGKRRACAVRPVVDRATGVDAPRFTGVYVRVSDDLGEREAGRGREEGCIVHAT</sequence>
<dbReference type="PANTHER" id="PTHR46599">
    <property type="entry name" value="PIGGYBAC TRANSPOSABLE ELEMENT-DERIVED PROTEIN 4"/>
    <property type="match status" value="1"/>
</dbReference>
<feature type="domain" description="PiggyBac transposable element-derived protein" evidence="2">
    <location>
        <begin position="109"/>
        <end position="153"/>
    </location>
</feature>
<dbReference type="Pfam" id="PF13843">
    <property type="entry name" value="DDE_Tnp_1_7"/>
    <property type="match status" value="1"/>
</dbReference>
<name>A0A4C1ULP3_EUMVA</name>